<keyword evidence="1" id="KW-0418">Kinase</keyword>
<gene>
    <name evidence="1" type="ORF">SAMN05216564_103200</name>
</gene>
<dbReference type="InterPro" id="IPR043129">
    <property type="entry name" value="ATPase_NBD"/>
</dbReference>
<sequence>MMHFVGVDLGASNVRAAVGDRTGEIRATARARTPAGPTGAAVTDAVREVVTAACSSADVDSTDVAGAGVASMGRLDLAAGAVASAPNVDADVGPIRLVGPLASLLDLDRDAVTLRSDTQAGAVGERFHAHPDVEDLVYLTISSGIGAGVIADGEPLTGRDANAGEVGHITIAPEGGMTCGCGREGHWEAYCSGNNVPRFARALHERDPVDTAVPLADEGFDAADVYAHAGTDAFADRVLERVTALNVRGAAAVVHAYAPRVLVVGGAVATNNPETVVEPIRRRLPGELVVDAPEVTLAELGDDAALAGALVLAIPDADRP</sequence>
<dbReference type="RefSeq" id="WP_092731459.1">
    <property type="nucleotide sequence ID" value="NZ_FNPC01000003.1"/>
</dbReference>
<reference evidence="2" key="1">
    <citation type="submission" date="2016-10" db="EMBL/GenBank/DDBJ databases">
        <authorList>
            <person name="Varghese N."/>
            <person name="Submissions S."/>
        </authorList>
    </citation>
    <scope>NUCLEOTIDE SEQUENCE [LARGE SCALE GENOMIC DNA]</scope>
    <source>
        <strain evidence="2">DC30,IBRC 10041,KCTC 4046</strain>
    </source>
</reference>
<dbReference type="Gene3D" id="3.30.420.40">
    <property type="match status" value="2"/>
</dbReference>
<evidence type="ECO:0000313" key="1">
    <source>
        <dbReference type="EMBL" id="SDY12652.1"/>
    </source>
</evidence>
<evidence type="ECO:0000313" key="2">
    <source>
        <dbReference type="Proteomes" id="UP000199079"/>
    </source>
</evidence>
<dbReference type="GO" id="GO:0008761">
    <property type="term" value="F:UDP-N-acetylglucosamine 2-epimerase activity"/>
    <property type="evidence" value="ECO:0007669"/>
    <property type="project" value="TreeGrafter"/>
</dbReference>
<protein>
    <submittedName>
        <fullName evidence="1">Glucokinase</fullName>
    </submittedName>
</protein>
<dbReference type="AlphaFoldDB" id="A0A1H3HB01"/>
<organism evidence="1 2">
    <name type="scientific">Halopenitus persicus</name>
    <dbReference type="NCBI Taxonomy" id="1048396"/>
    <lineage>
        <taxon>Archaea</taxon>
        <taxon>Methanobacteriati</taxon>
        <taxon>Methanobacteriota</taxon>
        <taxon>Stenosarchaea group</taxon>
        <taxon>Halobacteria</taxon>
        <taxon>Halobacteriales</taxon>
        <taxon>Haloferacaceae</taxon>
        <taxon>Halopenitus</taxon>
    </lineage>
</organism>
<dbReference type="Proteomes" id="UP000199079">
    <property type="component" value="Unassembled WGS sequence"/>
</dbReference>
<dbReference type="PANTHER" id="PTHR18964">
    <property type="entry name" value="ROK (REPRESSOR, ORF, KINASE) FAMILY"/>
    <property type="match status" value="1"/>
</dbReference>
<dbReference type="PROSITE" id="PS01125">
    <property type="entry name" value="ROK"/>
    <property type="match status" value="1"/>
</dbReference>
<accession>A0A1H3HB01</accession>
<dbReference type="PANTHER" id="PTHR18964:SF149">
    <property type="entry name" value="BIFUNCTIONAL UDP-N-ACETYLGLUCOSAMINE 2-EPIMERASE_N-ACETYLMANNOSAMINE KINASE"/>
    <property type="match status" value="1"/>
</dbReference>
<dbReference type="InterPro" id="IPR049874">
    <property type="entry name" value="ROK_cs"/>
</dbReference>
<dbReference type="GO" id="GO:0009384">
    <property type="term" value="F:N-acylmannosamine kinase activity"/>
    <property type="evidence" value="ECO:0007669"/>
    <property type="project" value="TreeGrafter"/>
</dbReference>
<dbReference type="OrthoDB" id="206224at2157"/>
<name>A0A1H3HB01_9EURY</name>
<dbReference type="InterPro" id="IPR000600">
    <property type="entry name" value="ROK"/>
</dbReference>
<keyword evidence="1" id="KW-0808">Transferase</keyword>
<dbReference type="EMBL" id="FNPC01000003">
    <property type="protein sequence ID" value="SDY12652.1"/>
    <property type="molecule type" value="Genomic_DNA"/>
</dbReference>
<keyword evidence="2" id="KW-1185">Reference proteome</keyword>
<proteinExistence type="predicted"/>
<dbReference type="Pfam" id="PF00480">
    <property type="entry name" value="ROK"/>
    <property type="match status" value="1"/>
</dbReference>
<dbReference type="SUPFAM" id="SSF53067">
    <property type="entry name" value="Actin-like ATPase domain"/>
    <property type="match status" value="1"/>
</dbReference>